<evidence type="ECO:0000313" key="4">
    <source>
        <dbReference type="EMBL" id="NHO66413.1"/>
    </source>
</evidence>
<comment type="caution">
    <text evidence="4">The sequence shown here is derived from an EMBL/GenBank/DDBJ whole genome shotgun (WGS) entry which is preliminary data.</text>
</comment>
<organism evidence="4 5">
    <name type="scientific">Pseudomaricurvus hydrocarbonicus</name>
    <dbReference type="NCBI Taxonomy" id="1470433"/>
    <lineage>
        <taxon>Bacteria</taxon>
        <taxon>Pseudomonadati</taxon>
        <taxon>Pseudomonadota</taxon>
        <taxon>Gammaproteobacteria</taxon>
        <taxon>Cellvibrionales</taxon>
        <taxon>Cellvibrionaceae</taxon>
        <taxon>Pseudomaricurvus</taxon>
    </lineage>
</organism>
<dbReference type="Proteomes" id="UP000787472">
    <property type="component" value="Unassembled WGS sequence"/>
</dbReference>
<keyword evidence="2" id="KW-0012">Acyltransferase</keyword>
<dbReference type="InterPro" id="IPR016181">
    <property type="entry name" value="Acyl_CoA_acyltransferase"/>
</dbReference>
<feature type="domain" description="N-acetyltransferase" evidence="3">
    <location>
        <begin position="6"/>
        <end position="162"/>
    </location>
</feature>
<evidence type="ECO:0000256" key="1">
    <source>
        <dbReference type="ARBA" id="ARBA00022679"/>
    </source>
</evidence>
<dbReference type="GO" id="GO:0016747">
    <property type="term" value="F:acyltransferase activity, transferring groups other than amino-acyl groups"/>
    <property type="evidence" value="ECO:0007669"/>
    <property type="project" value="InterPro"/>
</dbReference>
<keyword evidence="5" id="KW-1185">Reference proteome</keyword>
<dbReference type="PANTHER" id="PTHR43877">
    <property type="entry name" value="AMINOALKYLPHOSPHONATE N-ACETYLTRANSFERASE-RELATED-RELATED"/>
    <property type="match status" value="1"/>
</dbReference>
<dbReference type="Gene3D" id="3.40.630.30">
    <property type="match status" value="1"/>
</dbReference>
<dbReference type="AlphaFoldDB" id="A0A9E5MM64"/>
<reference evidence="4" key="1">
    <citation type="submission" date="2020-03" db="EMBL/GenBank/DDBJ databases">
        <authorList>
            <person name="Guo F."/>
        </authorList>
    </citation>
    <scope>NUCLEOTIDE SEQUENCE</scope>
    <source>
        <strain evidence="4">JCM 30134</strain>
    </source>
</reference>
<evidence type="ECO:0000313" key="5">
    <source>
        <dbReference type="Proteomes" id="UP000787472"/>
    </source>
</evidence>
<keyword evidence="1" id="KW-0808">Transferase</keyword>
<dbReference type="InterPro" id="IPR000182">
    <property type="entry name" value="GNAT_dom"/>
</dbReference>
<dbReference type="InterPro" id="IPR050832">
    <property type="entry name" value="Bact_Acetyltransf"/>
</dbReference>
<dbReference type="SUPFAM" id="SSF55729">
    <property type="entry name" value="Acyl-CoA N-acyltransferases (Nat)"/>
    <property type="match status" value="1"/>
</dbReference>
<proteinExistence type="predicted"/>
<dbReference type="CDD" id="cd04301">
    <property type="entry name" value="NAT_SF"/>
    <property type="match status" value="1"/>
</dbReference>
<dbReference type="Pfam" id="PF00583">
    <property type="entry name" value="Acetyltransf_1"/>
    <property type="match status" value="1"/>
</dbReference>
<evidence type="ECO:0000256" key="2">
    <source>
        <dbReference type="ARBA" id="ARBA00023315"/>
    </source>
</evidence>
<dbReference type="EMBL" id="JAAONZ010000009">
    <property type="protein sequence ID" value="NHO66413.1"/>
    <property type="molecule type" value="Genomic_DNA"/>
</dbReference>
<dbReference type="PROSITE" id="PS51186">
    <property type="entry name" value="GNAT"/>
    <property type="match status" value="1"/>
</dbReference>
<protein>
    <submittedName>
        <fullName evidence="4">GNAT family N-acetyltransferase</fullName>
    </submittedName>
</protein>
<evidence type="ECO:0000259" key="3">
    <source>
        <dbReference type="PROSITE" id="PS51186"/>
    </source>
</evidence>
<dbReference type="PANTHER" id="PTHR43877:SF2">
    <property type="entry name" value="AMINOALKYLPHOSPHONATE N-ACETYLTRANSFERASE-RELATED"/>
    <property type="match status" value="1"/>
</dbReference>
<dbReference type="RefSeq" id="WP_167187169.1">
    <property type="nucleotide sequence ID" value="NZ_JAAONZ010000009.1"/>
</dbReference>
<gene>
    <name evidence="4" type="ORF">G8770_12770</name>
</gene>
<name>A0A9E5MM64_9GAMM</name>
<accession>A0A9E5MM64</accession>
<sequence length="162" mass="18238">MSDVTVQLADFSNRQDRQALQDLMQEYATDPMGGGEPLSPIVLETLADKLLAYPGAFSVIAWRGDTPLGLINTFETLSTFKAKPLINIHDVIVTRDCRGMGLAHKMLVAVEQRAREKGCCKLTLEVLEGNERARHVYREFGFSGYELDERFGKAMFWEKPLL</sequence>